<gene>
    <name evidence="1" type="ORF">FJU31_07515</name>
</gene>
<keyword evidence="2" id="KW-1185">Reference proteome</keyword>
<dbReference type="Proteomes" id="UP000326367">
    <property type="component" value="Unassembled WGS sequence"/>
</dbReference>
<evidence type="ECO:0000313" key="1">
    <source>
        <dbReference type="EMBL" id="KAA9000188.1"/>
    </source>
</evidence>
<dbReference type="PANTHER" id="PTHR38460:SF1">
    <property type="entry name" value="TAUTOMERASE YOLI-RELATED"/>
    <property type="match status" value="1"/>
</dbReference>
<sequence>MPLARIDLRKGKSADYLQRVGEAVYQALRAVGVPENDRFQVFQEHEAGTLVFDPGYLGVPRTDDFICVQITWSEGRTQEQKKALYLGIANGLHEAVGIRREDVFINLVEVKPENWSFGNGVAQYVS</sequence>
<reference evidence="1 2" key="1">
    <citation type="journal article" date="2020" name="Antonie Van Leeuwenhoek">
        <title>Stenotrophomonas cyclobalanopsidis sp. nov., isolated from the leaf spot disease of Cyclobalanopsis patelliformis.</title>
        <authorList>
            <person name="Bian D.R."/>
            <person name="Xue H."/>
            <person name="Piao C.G."/>
            <person name="Li Y."/>
        </authorList>
    </citation>
    <scope>NUCLEOTIDE SEQUENCE [LARGE SCALE GENOMIC DNA]</scope>
    <source>
        <strain evidence="1 2">TPQG1-4</strain>
    </source>
</reference>
<protein>
    <submittedName>
        <fullName evidence="1">Tautomerase family protein</fullName>
    </submittedName>
</protein>
<dbReference type="InterPro" id="IPR037479">
    <property type="entry name" value="Tauto_MSAD"/>
</dbReference>
<comment type="caution">
    <text evidence="1">The sequence shown here is derived from an EMBL/GenBank/DDBJ whole genome shotgun (WGS) entry which is preliminary data.</text>
</comment>
<dbReference type="EMBL" id="VYKI01000007">
    <property type="protein sequence ID" value="KAA9000188.1"/>
    <property type="molecule type" value="Genomic_DNA"/>
</dbReference>
<name>A0ABQ6T288_9GAMM</name>
<dbReference type="Pfam" id="PF14552">
    <property type="entry name" value="Tautomerase_2"/>
    <property type="match status" value="1"/>
</dbReference>
<evidence type="ECO:0000313" key="2">
    <source>
        <dbReference type="Proteomes" id="UP000326367"/>
    </source>
</evidence>
<proteinExistence type="predicted"/>
<accession>A0ABQ6T288</accession>
<dbReference type="InterPro" id="IPR014347">
    <property type="entry name" value="Tautomerase/MIF_sf"/>
</dbReference>
<dbReference type="RefSeq" id="WP_150454193.1">
    <property type="nucleotide sequence ID" value="NZ_VYKI01000007.1"/>
</dbReference>
<dbReference type="PANTHER" id="PTHR38460">
    <property type="entry name" value="TAUTOMERASE YOLI-RELATED"/>
    <property type="match status" value="1"/>
</dbReference>
<dbReference type="Gene3D" id="3.30.429.10">
    <property type="entry name" value="Macrophage Migration Inhibitory Factor"/>
    <property type="match status" value="1"/>
</dbReference>
<dbReference type="SUPFAM" id="SSF55331">
    <property type="entry name" value="Tautomerase/MIF"/>
    <property type="match status" value="1"/>
</dbReference>
<organism evidence="1 2">
    <name type="scientific">Stenotrophomonas cyclobalanopsidis</name>
    <dbReference type="NCBI Taxonomy" id="2771362"/>
    <lineage>
        <taxon>Bacteria</taxon>
        <taxon>Pseudomonadati</taxon>
        <taxon>Pseudomonadota</taxon>
        <taxon>Gammaproteobacteria</taxon>
        <taxon>Lysobacterales</taxon>
        <taxon>Lysobacteraceae</taxon>
        <taxon>Stenotrophomonas</taxon>
    </lineage>
</organism>